<evidence type="ECO:0000313" key="2">
    <source>
        <dbReference type="Proteomes" id="UP000011761"/>
    </source>
</evidence>
<proteinExistence type="predicted"/>
<sequence length="124" mass="14458">MPKPHAKVDVEVGLGAWQHRTLYTFVAILTSWIRRREYRQELFRKNRRLNYAMTWLCTSSKMNTKETFNQNPGAGSSWNYCALHAYDLTLLFAFERHVPDAARSVLLRRGKALSRLSQRRSLAG</sequence>
<dbReference type="GeneID" id="19112925"/>
<name>M2MQS4_BAUPA</name>
<accession>M2MQS4</accession>
<dbReference type="KEGG" id="bcom:BAUCODRAFT_36300"/>
<gene>
    <name evidence="1" type="ORF">BAUCODRAFT_36300</name>
</gene>
<evidence type="ECO:0000313" key="1">
    <source>
        <dbReference type="EMBL" id="EMC93838.1"/>
    </source>
</evidence>
<dbReference type="AlphaFoldDB" id="M2MQS4"/>
<reference evidence="1 2" key="1">
    <citation type="journal article" date="2012" name="PLoS Pathog.">
        <title>Diverse lifestyles and strategies of plant pathogenesis encoded in the genomes of eighteen Dothideomycetes fungi.</title>
        <authorList>
            <person name="Ohm R.A."/>
            <person name="Feau N."/>
            <person name="Henrissat B."/>
            <person name="Schoch C.L."/>
            <person name="Horwitz B.A."/>
            <person name="Barry K.W."/>
            <person name="Condon B.J."/>
            <person name="Copeland A.C."/>
            <person name="Dhillon B."/>
            <person name="Glaser F."/>
            <person name="Hesse C.N."/>
            <person name="Kosti I."/>
            <person name="LaButti K."/>
            <person name="Lindquist E.A."/>
            <person name="Lucas S."/>
            <person name="Salamov A.A."/>
            <person name="Bradshaw R.E."/>
            <person name="Ciuffetti L."/>
            <person name="Hamelin R.C."/>
            <person name="Kema G.H.J."/>
            <person name="Lawrence C."/>
            <person name="Scott J.A."/>
            <person name="Spatafora J.W."/>
            <person name="Turgeon B.G."/>
            <person name="de Wit P.J.G.M."/>
            <person name="Zhong S."/>
            <person name="Goodwin S.B."/>
            <person name="Grigoriev I.V."/>
        </authorList>
    </citation>
    <scope>NUCLEOTIDE SEQUENCE [LARGE SCALE GENOMIC DNA]</scope>
    <source>
        <strain evidence="1 2">UAMH 10762</strain>
    </source>
</reference>
<keyword evidence="2" id="KW-1185">Reference proteome</keyword>
<dbReference type="HOGENOM" id="CLU_2003470_0_0_1"/>
<dbReference type="EMBL" id="KB445559">
    <property type="protein sequence ID" value="EMC93838.1"/>
    <property type="molecule type" value="Genomic_DNA"/>
</dbReference>
<protein>
    <submittedName>
        <fullName evidence="1">Uncharacterized protein</fullName>
    </submittedName>
</protein>
<dbReference type="RefSeq" id="XP_007678601.1">
    <property type="nucleotide sequence ID" value="XM_007680411.1"/>
</dbReference>
<organism evidence="1 2">
    <name type="scientific">Baudoinia panamericana (strain UAMH 10762)</name>
    <name type="common">Angels' share fungus</name>
    <name type="synonym">Baudoinia compniacensis (strain UAMH 10762)</name>
    <dbReference type="NCBI Taxonomy" id="717646"/>
    <lineage>
        <taxon>Eukaryota</taxon>
        <taxon>Fungi</taxon>
        <taxon>Dikarya</taxon>
        <taxon>Ascomycota</taxon>
        <taxon>Pezizomycotina</taxon>
        <taxon>Dothideomycetes</taxon>
        <taxon>Dothideomycetidae</taxon>
        <taxon>Mycosphaerellales</taxon>
        <taxon>Teratosphaeriaceae</taxon>
        <taxon>Baudoinia</taxon>
    </lineage>
</organism>
<dbReference type="Proteomes" id="UP000011761">
    <property type="component" value="Unassembled WGS sequence"/>
</dbReference>